<gene>
    <name evidence="1" type="ORF">AMP9_4006</name>
    <name evidence="3" type="ORF">ISE1_3758</name>
    <name evidence="2" type="ORF">ISE2_3739</name>
    <name evidence="4" type="ORF">RAN3_4459</name>
</gene>
<dbReference type="EMBL" id="CAADIN010000010">
    <property type="protein sequence ID" value="VFR85165.1"/>
    <property type="molecule type" value="Genomic_DNA"/>
</dbReference>
<organism evidence="1">
    <name type="scientific">plant metagenome</name>
    <dbReference type="NCBI Taxonomy" id="1297885"/>
    <lineage>
        <taxon>unclassified sequences</taxon>
        <taxon>metagenomes</taxon>
        <taxon>organismal metagenomes</taxon>
    </lineage>
</organism>
<reference evidence="1" key="1">
    <citation type="submission" date="2019-03" db="EMBL/GenBank/DDBJ databases">
        <authorList>
            <person name="Danneels B."/>
        </authorList>
    </citation>
    <scope>NUCLEOTIDE SEQUENCE</scope>
</reference>
<proteinExistence type="predicted"/>
<sequence length="38" mass="4354">MGRVRETAARACEQVGAHARLHRDPAHQWLHEHIVKSV</sequence>
<evidence type="ECO:0000313" key="1">
    <source>
        <dbReference type="EMBL" id="VFR21498.1"/>
    </source>
</evidence>
<evidence type="ECO:0000313" key="4">
    <source>
        <dbReference type="EMBL" id="VFR95025.1"/>
    </source>
</evidence>
<accession>A0A484P6A3</accession>
<dbReference type="AlphaFoldDB" id="A0A484P6A3"/>
<evidence type="ECO:0000313" key="2">
    <source>
        <dbReference type="EMBL" id="VFR85165.1"/>
    </source>
</evidence>
<dbReference type="EMBL" id="CAADHY010000015">
    <property type="protein sequence ID" value="VFR21498.1"/>
    <property type="molecule type" value="Genomic_DNA"/>
</dbReference>
<protein>
    <submittedName>
        <fullName evidence="1">Uncharacterized protein</fullName>
    </submittedName>
</protein>
<name>A0A484P6A3_9ZZZZ</name>
<dbReference type="EMBL" id="CAADIM010000029">
    <property type="protein sequence ID" value="VFR88329.1"/>
    <property type="molecule type" value="Genomic_DNA"/>
</dbReference>
<dbReference type="EMBL" id="CAADIO010000041">
    <property type="protein sequence ID" value="VFR95025.1"/>
    <property type="molecule type" value="Genomic_DNA"/>
</dbReference>
<evidence type="ECO:0000313" key="3">
    <source>
        <dbReference type="EMBL" id="VFR88329.1"/>
    </source>
</evidence>